<evidence type="ECO:0000256" key="1">
    <source>
        <dbReference type="SAM" id="SignalP"/>
    </source>
</evidence>
<protein>
    <submittedName>
        <fullName evidence="3">Protein-disulfide reductase DsbD N-terminal domain-containing protein</fullName>
    </submittedName>
</protein>
<dbReference type="Proteomes" id="UP001634747">
    <property type="component" value="Unassembled WGS sequence"/>
</dbReference>
<keyword evidence="1" id="KW-0732">Signal</keyword>
<feature type="domain" description="Thiol:disulfide interchange protein DsbD N-terminal" evidence="2">
    <location>
        <begin position="46"/>
        <end position="162"/>
    </location>
</feature>
<evidence type="ECO:0000313" key="4">
    <source>
        <dbReference type="Proteomes" id="UP001634747"/>
    </source>
</evidence>
<dbReference type="Pfam" id="PF11412">
    <property type="entry name" value="DsbD_N"/>
    <property type="match status" value="1"/>
</dbReference>
<name>A0ABW9KHY3_9BACT</name>
<dbReference type="InterPro" id="IPR036929">
    <property type="entry name" value="DsbDN_sf"/>
</dbReference>
<dbReference type="InterPro" id="IPR028250">
    <property type="entry name" value="DsbDN"/>
</dbReference>
<reference evidence="3 4" key="1">
    <citation type="submission" date="2024-12" db="EMBL/GenBank/DDBJ databases">
        <authorList>
            <person name="Lee Y."/>
        </authorList>
    </citation>
    <scope>NUCLEOTIDE SEQUENCE [LARGE SCALE GENOMIC DNA]</scope>
    <source>
        <strain evidence="3 4">03SUJ4</strain>
    </source>
</reference>
<evidence type="ECO:0000313" key="3">
    <source>
        <dbReference type="EMBL" id="MFN2974561.1"/>
    </source>
</evidence>
<organism evidence="3 4">
    <name type="scientific">Terriglobus aquaticus</name>
    <dbReference type="NCBI Taxonomy" id="940139"/>
    <lineage>
        <taxon>Bacteria</taxon>
        <taxon>Pseudomonadati</taxon>
        <taxon>Acidobacteriota</taxon>
        <taxon>Terriglobia</taxon>
        <taxon>Terriglobales</taxon>
        <taxon>Acidobacteriaceae</taxon>
        <taxon>Terriglobus</taxon>
    </lineage>
</organism>
<evidence type="ECO:0000259" key="2">
    <source>
        <dbReference type="Pfam" id="PF11412"/>
    </source>
</evidence>
<proteinExistence type="predicted"/>
<feature type="chain" id="PRO_5047268132" evidence="1">
    <location>
        <begin position="30"/>
        <end position="169"/>
    </location>
</feature>
<dbReference type="RefSeq" id="WP_263413876.1">
    <property type="nucleotide sequence ID" value="NZ_BAABBH010000001.1"/>
</dbReference>
<feature type="signal peptide" evidence="1">
    <location>
        <begin position="1"/>
        <end position="29"/>
    </location>
</feature>
<comment type="caution">
    <text evidence="3">The sequence shown here is derived from an EMBL/GenBank/DDBJ whole genome shotgun (WGS) entry which is preliminary data.</text>
</comment>
<dbReference type="Gene3D" id="2.60.40.1250">
    <property type="entry name" value="Thiol:disulfide interchange protein DsbD, N-terminal domain"/>
    <property type="match status" value="1"/>
</dbReference>
<sequence length="169" mass="18027">MMRSSAVCFRVVLAFAIAVPFAPVSQLFAAPPTPAHWSVQHLPSRPVAPGAAFTVTLAAAVQPGWHLYALEEPEGGPLATEIGLQQGDPLTLLDVSEPDPARVPDPVTHSVAGVFLSDVNFTLKLRAPRTRPAADAVSHVLVRYQTCNDQVCLPPRTETVALPLKGLIR</sequence>
<dbReference type="EMBL" id="JBJYXY010000001">
    <property type="protein sequence ID" value="MFN2974561.1"/>
    <property type="molecule type" value="Genomic_DNA"/>
</dbReference>
<gene>
    <name evidence="3" type="ORF">ACK2TP_02170</name>
</gene>
<accession>A0ABW9KHY3</accession>
<keyword evidence="4" id="KW-1185">Reference proteome</keyword>